<keyword evidence="1" id="KW-1133">Transmembrane helix</keyword>
<comment type="caution">
    <text evidence="2">The sequence shown here is derived from an EMBL/GenBank/DDBJ whole genome shotgun (WGS) entry which is preliminary data.</text>
</comment>
<dbReference type="RefSeq" id="WP_320288796.1">
    <property type="nucleotide sequence ID" value="NZ_JAVIIW010000021.1"/>
</dbReference>
<protein>
    <submittedName>
        <fullName evidence="2">Uncharacterized protein</fullName>
    </submittedName>
</protein>
<keyword evidence="3" id="KW-1185">Reference proteome</keyword>
<feature type="transmembrane region" description="Helical" evidence="1">
    <location>
        <begin position="21"/>
        <end position="42"/>
    </location>
</feature>
<proteinExistence type="predicted"/>
<evidence type="ECO:0000256" key="1">
    <source>
        <dbReference type="SAM" id="Phobius"/>
    </source>
</evidence>
<evidence type="ECO:0000313" key="3">
    <source>
        <dbReference type="Proteomes" id="UP001287059"/>
    </source>
</evidence>
<sequence length="48" mass="5072">MTKNLGNAKPNAPAREIRSSPLGRIAPALFPLAVAALGYLVGKQFFGF</sequence>
<keyword evidence="1" id="KW-0472">Membrane</keyword>
<gene>
    <name evidence="2" type="ORF">RFN28_18715</name>
</gene>
<organism evidence="2 3">
    <name type="scientific">Mesorhizobium album</name>
    <dbReference type="NCBI Taxonomy" id="3072314"/>
    <lineage>
        <taxon>Bacteria</taxon>
        <taxon>Pseudomonadati</taxon>
        <taxon>Pseudomonadota</taxon>
        <taxon>Alphaproteobacteria</taxon>
        <taxon>Hyphomicrobiales</taxon>
        <taxon>Phyllobacteriaceae</taxon>
        <taxon>Mesorhizobium</taxon>
    </lineage>
</organism>
<dbReference type="Proteomes" id="UP001287059">
    <property type="component" value="Unassembled WGS sequence"/>
</dbReference>
<accession>A0ABU4Y0J4</accession>
<reference evidence="2 3" key="1">
    <citation type="submission" date="2023-08" db="EMBL/GenBank/DDBJ databases">
        <title>Implementing the SeqCode for naming new Mesorhizobium species isolated from Vachellia karroo root nodules.</title>
        <authorList>
            <person name="Van Lill M."/>
        </authorList>
    </citation>
    <scope>NUCLEOTIDE SEQUENCE [LARGE SCALE GENOMIC DNA]</scope>
    <source>
        <strain evidence="2 3">VK24D</strain>
    </source>
</reference>
<dbReference type="EMBL" id="JAVIIW010000021">
    <property type="protein sequence ID" value="MDX8480477.1"/>
    <property type="molecule type" value="Genomic_DNA"/>
</dbReference>
<keyword evidence="1" id="KW-0812">Transmembrane</keyword>
<evidence type="ECO:0000313" key="2">
    <source>
        <dbReference type="EMBL" id="MDX8480477.1"/>
    </source>
</evidence>
<name>A0ABU4Y0J4_9HYPH</name>